<evidence type="ECO:0000313" key="11">
    <source>
        <dbReference type="Proteomes" id="UP001499884"/>
    </source>
</evidence>
<feature type="transmembrane region" description="Helical" evidence="9">
    <location>
        <begin position="331"/>
        <end position="350"/>
    </location>
</feature>
<organism evidence="10 11">
    <name type="scientific">Streptomyces tremellae</name>
    <dbReference type="NCBI Taxonomy" id="1124239"/>
    <lineage>
        <taxon>Bacteria</taxon>
        <taxon>Bacillati</taxon>
        <taxon>Actinomycetota</taxon>
        <taxon>Actinomycetes</taxon>
        <taxon>Kitasatosporales</taxon>
        <taxon>Streptomycetaceae</taxon>
        <taxon>Streptomyces</taxon>
    </lineage>
</organism>
<keyword evidence="6 9" id="KW-1133">Transmembrane helix</keyword>
<protein>
    <submittedName>
        <fullName evidence="10">Iron ABC transporter permease</fullName>
    </submittedName>
</protein>
<feature type="transmembrane region" description="Helical" evidence="9">
    <location>
        <begin position="174"/>
        <end position="193"/>
    </location>
</feature>
<comment type="subcellular location">
    <subcellularLocation>
        <location evidence="1">Cell membrane</location>
        <topology evidence="1">Multi-pass membrane protein</topology>
    </subcellularLocation>
</comment>
<keyword evidence="3" id="KW-0813">Transport</keyword>
<feature type="compositionally biased region" description="Low complexity" evidence="8">
    <location>
        <begin position="1"/>
        <end position="15"/>
    </location>
</feature>
<evidence type="ECO:0000256" key="3">
    <source>
        <dbReference type="ARBA" id="ARBA00022448"/>
    </source>
</evidence>
<keyword evidence="7 9" id="KW-0472">Membrane</keyword>
<evidence type="ECO:0000256" key="2">
    <source>
        <dbReference type="ARBA" id="ARBA00007935"/>
    </source>
</evidence>
<gene>
    <name evidence="10" type="ORF">GCM10023082_02190</name>
</gene>
<dbReference type="InterPro" id="IPR000522">
    <property type="entry name" value="ABC_transptr_permease_BtuC"/>
</dbReference>
<dbReference type="Proteomes" id="UP001499884">
    <property type="component" value="Unassembled WGS sequence"/>
</dbReference>
<dbReference type="SUPFAM" id="SSF81345">
    <property type="entry name" value="ABC transporter involved in vitamin B12 uptake, BtuC"/>
    <property type="match status" value="1"/>
</dbReference>
<evidence type="ECO:0000256" key="6">
    <source>
        <dbReference type="ARBA" id="ARBA00022989"/>
    </source>
</evidence>
<accession>A0ABP7DMG9</accession>
<feature type="transmembrane region" description="Helical" evidence="9">
    <location>
        <begin position="301"/>
        <end position="319"/>
    </location>
</feature>
<sequence>MSPRASRPRPQGPRAGRPEGSRARTARLYGAAAAFLAVAVLVGATAGAADLNPLATAAALLDRLPFVRLPSGMSALDRGVLFQIRLPRVVLGALVGGALSLAGAGYQGVFRNPLVDSSLLGSSAGAGLGATVAIVALGGAASPAVPGAAFAGSLAGVAFACLAGVTGGPGTSTLLLAGLAVSLFLSAVQTYVLQRSSQDIQQVYSWLLGSLSAATWHQTAQILPYLAVAVAVVLLHGRHLDVLSVGDEESRALGLRPGAVRLIVVAACALAAASAVAVSGLIGFVGIVVPHAVRRLAGTSYRLVLPLSLLFGAGSLVLADAAARTAVAPAELPIGVVTALVGSPAFVLILRTTRAVRT</sequence>
<proteinExistence type="inferred from homology"/>
<evidence type="ECO:0000313" key="10">
    <source>
        <dbReference type="EMBL" id="GAA3707697.1"/>
    </source>
</evidence>
<keyword evidence="11" id="KW-1185">Reference proteome</keyword>
<evidence type="ECO:0000256" key="7">
    <source>
        <dbReference type="ARBA" id="ARBA00023136"/>
    </source>
</evidence>
<dbReference type="RefSeq" id="WP_345639915.1">
    <property type="nucleotide sequence ID" value="NZ_BAABEP010000001.1"/>
</dbReference>
<evidence type="ECO:0000256" key="4">
    <source>
        <dbReference type="ARBA" id="ARBA00022475"/>
    </source>
</evidence>
<feature type="transmembrane region" description="Helical" evidence="9">
    <location>
        <begin position="260"/>
        <end position="289"/>
    </location>
</feature>
<reference evidence="11" key="1">
    <citation type="journal article" date="2019" name="Int. J. Syst. Evol. Microbiol.">
        <title>The Global Catalogue of Microorganisms (GCM) 10K type strain sequencing project: providing services to taxonomists for standard genome sequencing and annotation.</title>
        <authorList>
            <consortium name="The Broad Institute Genomics Platform"/>
            <consortium name="The Broad Institute Genome Sequencing Center for Infectious Disease"/>
            <person name="Wu L."/>
            <person name="Ma J."/>
        </authorList>
    </citation>
    <scope>NUCLEOTIDE SEQUENCE [LARGE SCALE GENOMIC DNA]</scope>
    <source>
        <strain evidence="11">JCM 30846</strain>
    </source>
</reference>
<feature type="transmembrane region" description="Helical" evidence="9">
    <location>
        <begin position="28"/>
        <end position="48"/>
    </location>
</feature>
<evidence type="ECO:0000256" key="8">
    <source>
        <dbReference type="SAM" id="MobiDB-lite"/>
    </source>
</evidence>
<dbReference type="Pfam" id="PF01032">
    <property type="entry name" value="FecCD"/>
    <property type="match status" value="1"/>
</dbReference>
<evidence type="ECO:0000256" key="5">
    <source>
        <dbReference type="ARBA" id="ARBA00022692"/>
    </source>
</evidence>
<dbReference type="InterPro" id="IPR037294">
    <property type="entry name" value="ABC_BtuC-like"/>
</dbReference>
<dbReference type="EMBL" id="BAABEP010000001">
    <property type="protein sequence ID" value="GAA3707697.1"/>
    <property type="molecule type" value="Genomic_DNA"/>
</dbReference>
<name>A0ABP7DMG9_9ACTN</name>
<evidence type="ECO:0000256" key="9">
    <source>
        <dbReference type="SAM" id="Phobius"/>
    </source>
</evidence>
<feature type="transmembrane region" description="Helical" evidence="9">
    <location>
        <begin position="148"/>
        <end position="168"/>
    </location>
</feature>
<feature type="transmembrane region" description="Helical" evidence="9">
    <location>
        <begin position="88"/>
        <end position="107"/>
    </location>
</feature>
<feature type="transmembrane region" description="Helical" evidence="9">
    <location>
        <begin position="119"/>
        <end position="141"/>
    </location>
</feature>
<dbReference type="CDD" id="cd06550">
    <property type="entry name" value="TM_ABC_iron-siderophores_like"/>
    <property type="match status" value="1"/>
</dbReference>
<dbReference type="PANTHER" id="PTHR30472:SF25">
    <property type="entry name" value="ABC TRANSPORTER PERMEASE PROTEIN MJ0876-RELATED"/>
    <property type="match status" value="1"/>
</dbReference>
<keyword evidence="5 9" id="KW-0812">Transmembrane</keyword>
<dbReference type="Gene3D" id="1.10.3470.10">
    <property type="entry name" value="ABC transporter involved in vitamin B12 uptake, BtuC"/>
    <property type="match status" value="1"/>
</dbReference>
<comment type="similarity">
    <text evidence="2">Belongs to the binding-protein-dependent transport system permease family. FecCD subfamily.</text>
</comment>
<keyword evidence="4" id="KW-1003">Cell membrane</keyword>
<feature type="region of interest" description="Disordered" evidence="8">
    <location>
        <begin position="1"/>
        <end position="22"/>
    </location>
</feature>
<evidence type="ECO:0000256" key="1">
    <source>
        <dbReference type="ARBA" id="ARBA00004651"/>
    </source>
</evidence>
<dbReference type="PANTHER" id="PTHR30472">
    <property type="entry name" value="FERRIC ENTEROBACTIN TRANSPORT SYSTEM PERMEASE PROTEIN"/>
    <property type="match status" value="1"/>
</dbReference>
<comment type="caution">
    <text evidence="10">The sequence shown here is derived from an EMBL/GenBank/DDBJ whole genome shotgun (WGS) entry which is preliminary data.</text>
</comment>